<dbReference type="InterPro" id="IPR009091">
    <property type="entry name" value="RCC1/BLIP-II"/>
</dbReference>
<dbReference type="Pfam" id="PF00415">
    <property type="entry name" value="RCC1"/>
    <property type="match status" value="2"/>
</dbReference>
<dbReference type="SUPFAM" id="SSF50985">
    <property type="entry name" value="RCC1/BLIP-II"/>
    <property type="match status" value="1"/>
</dbReference>
<evidence type="ECO:0000256" key="2">
    <source>
        <dbReference type="PROSITE-ProRule" id="PRU00235"/>
    </source>
</evidence>
<dbReference type="PROSITE" id="PS50012">
    <property type="entry name" value="RCC1_3"/>
    <property type="match status" value="2"/>
</dbReference>
<proteinExistence type="predicted"/>
<dbReference type="EMBL" id="JH598048">
    <property type="status" value="NOT_ANNOTATED_CDS"/>
    <property type="molecule type" value="Genomic_DNA"/>
</dbReference>
<reference evidence="4" key="1">
    <citation type="journal article" date="2010" name="Science">
        <title>Signatures of adaptation to obligate biotrophy in the Hyaloperonospora arabidopsidis genome.</title>
        <authorList>
            <person name="Baxter L."/>
            <person name="Tripathy S."/>
            <person name="Ishaque N."/>
            <person name="Boot N."/>
            <person name="Cabral A."/>
            <person name="Kemen E."/>
            <person name="Thines M."/>
            <person name="Ah-Fong A."/>
            <person name="Anderson R."/>
            <person name="Badejoko W."/>
            <person name="Bittner-Eddy P."/>
            <person name="Boore J.L."/>
            <person name="Chibucos M.C."/>
            <person name="Coates M."/>
            <person name="Dehal P."/>
            <person name="Delehaunty K."/>
            <person name="Dong S."/>
            <person name="Downton P."/>
            <person name="Dumas B."/>
            <person name="Fabro G."/>
            <person name="Fronick C."/>
            <person name="Fuerstenberg S.I."/>
            <person name="Fulton L."/>
            <person name="Gaulin E."/>
            <person name="Govers F."/>
            <person name="Hughes L."/>
            <person name="Humphray S."/>
            <person name="Jiang R.H."/>
            <person name="Judelson H."/>
            <person name="Kamoun S."/>
            <person name="Kyung K."/>
            <person name="Meijer H."/>
            <person name="Minx P."/>
            <person name="Morris P."/>
            <person name="Nelson J."/>
            <person name="Phuntumart V."/>
            <person name="Qutob D."/>
            <person name="Rehmany A."/>
            <person name="Rougon-Cardoso A."/>
            <person name="Ryden P."/>
            <person name="Torto-Alalibo T."/>
            <person name="Studholme D."/>
            <person name="Wang Y."/>
            <person name="Win J."/>
            <person name="Wood J."/>
            <person name="Clifton S.W."/>
            <person name="Rogers J."/>
            <person name="Van den Ackerveken G."/>
            <person name="Jones J.D."/>
            <person name="McDowell J.M."/>
            <person name="Beynon J."/>
            <person name="Tyler B.M."/>
        </authorList>
    </citation>
    <scope>NUCLEOTIDE SEQUENCE [LARGE SCALE GENOMIC DNA]</scope>
    <source>
        <strain evidence="4">Emoy2</strain>
    </source>
</reference>
<feature type="repeat" description="RCC1" evidence="2">
    <location>
        <begin position="87"/>
        <end position="138"/>
    </location>
</feature>
<sequence length="155" mass="16720">MFFSQAFRNDQVTSVACGAQHTLVLLQDGRLFAMGDNEFGQLGTKRGEEAETNCTSTPVRVATFGSDKRLKQIGCGHDFSMALTTTGEVYSWGRNQLGQLGLGESQPGSLDTSTKVSELPCIQKLAIGVNQVFAIEFTDGTLYPVLIPWLHGGSN</sequence>
<dbReference type="PRINTS" id="PR00633">
    <property type="entry name" value="RCCNDNSATION"/>
</dbReference>
<dbReference type="PANTHER" id="PTHR22870:SF466">
    <property type="entry name" value="ANKYRIN REPEAT-CONTAINING PROTEIN"/>
    <property type="match status" value="1"/>
</dbReference>
<accession>M4B9Y6</accession>
<dbReference type="EnsemblProtists" id="HpaT803096">
    <property type="protein sequence ID" value="HpaP803096"/>
    <property type="gene ID" value="HpaG803096"/>
</dbReference>
<evidence type="ECO:0000313" key="4">
    <source>
        <dbReference type="Proteomes" id="UP000011713"/>
    </source>
</evidence>
<dbReference type="Gene3D" id="2.130.10.30">
    <property type="entry name" value="Regulator of chromosome condensation 1/beta-lactamase-inhibitor protein II"/>
    <property type="match status" value="1"/>
</dbReference>
<dbReference type="PROSITE" id="PS00626">
    <property type="entry name" value="RCC1_2"/>
    <property type="match status" value="1"/>
</dbReference>
<reference evidence="3" key="2">
    <citation type="submission" date="2015-06" db="UniProtKB">
        <authorList>
            <consortium name="EnsemblProtists"/>
        </authorList>
    </citation>
    <scope>IDENTIFICATION</scope>
    <source>
        <strain evidence="3">Emoy2</strain>
    </source>
</reference>
<dbReference type="AlphaFoldDB" id="M4B9Y6"/>
<evidence type="ECO:0000256" key="1">
    <source>
        <dbReference type="ARBA" id="ARBA00022737"/>
    </source>
</evidence>
<dbReference type="VEuPathDB" id="FungiDB:HpaG803096"/>
<evidence type="ECO:0000313" key="3">
    <source>
        <dbReference type="EnsemblProtists" id="HpaP803096"/>
    </source>
</evidence>
<protein>
    <submittedName>
        <fullName evidence="3">Uncharacterized protein</fullName>
    </submittedName>
</protein>
<dbReference type="eggNOG" id="KOG1426">
    <property type="taxonomic scope" value="Eukaryota"/>
</dbReference>
<keyword evidence="4" id="KW-1185">Reference proteome</keyword>
<dbReference type="InterPro" id="IPR000408">
    <property type="entry name" value="Reg_chr_condens"/>
</dbReference>
<dbReference type="HOGENOM" id="CLU_1698891_0_0_1"/>
<name>M4B9Y6_HYAAE</name>
<organism evidence="3 4">
    <name type="scientific">Hyaloperonospora arabidopsidis (strain Emoy2)</name>
    <name type="common">Downy mildew agent</name>
    <name type="synonym">Peronospora arabidopsidis</name>
    <dbReference type="NCBI Taxonomy" id="559515"/>
    <lineage>
        <taxon>Eukaryota</taxon>
        <taxon>Sar</taxon>
        <taxon>Stramenopiles</taxon>
        <taxon>Oomycota</taxon>
        <taxon>Peronosporomycetes</taxon>
        <taxon>Peronosporales</taxon>
        <taxon>Peronosporaceae</taxon>
        <taxon>Hyaloperonospora</taxon>
    </lineage>
</organism>
<dbReference type="InParanoid" id="M4B9Y6"/>
<dbReference type="InterPro" id="IPR051210">
    <property type="entry name" value="Ub_ligase/GEF_domain"/>
</dbReference>
<feature type="repeat" description="RCC1" evidence="2">
    <location>
        <begin position="29"/>
        <end position="86"/>
    </location>
</feature>
<dbReference type="Proteomes" id="UP000011713">
    <property type="component" value="Unassembled WGS sequence"/>
</dbReference>
<dbReference type="PANTHER" id="PTHR22870">
    <property type="entry name" value="REGULATOR OF CHROMOSOME CONDENSATION"/>
    <property type="match status" value="1"/>
</dbReference>
<keyword evidence="1" id="KW-0677">Repeat</keyword>